<dbReference type="AlphaFoldDB" id="A0AAQ3KY60"/>
<dbReference type="InterPro" id="IPR056280">
    <property type="entry name" value="AIPP2-like_SPOC"/>
</dbReference>
<dbReference type="PANTHER" id="PTHR33304">
    <property type="match status" value="1"/>
</dbReference>
<feature type="domain" description="AIPP2-like SPOC-like" evidence="7">
    <location>
        <begin position="269"/>
        <end position="394"/>
    </location>
</feature>
<keyword evidence="1" id="KW-0479">Metal-binding</keyword>
<keyword evidence="2" id="KW-0863">Zinc-finger</keyword>
<evidence type="ECO:0000313" key="9">
    <source>
        <dbReference type="Proteomes" id="UP001327560"/>
    </source>
</evidence>
<feature type="region of interest" description="Disordered" evidence="6">
    <location>
        <begin position="81"/>
        <end position="102"/>
    </location>
</feature>
<proteinExistence type="predicted"/>
<sequence>MVVPVCQTCGVSGYSELLVYCSMCESVAEHQYCLGKLPHDHEDVCFLCDECKYRSSTVQIDQSRTLKGLRKLKQIKTTVAKNDQRNNTSAKPEKPHHYTVSGPYINKKNACSTADGVSSINSSRASSLQDVGNLSESSSMVLKGENSKKQRRKLILLEDEQIDEDVHTTNVVRKSLSEGMKPINMSGQLCHGKNLKRSRRRLDVPDEDYVHEEPQVNQASRISPIKSHSQTQASLQVEKDSPIRKMTCDSVSSYHSFSLPAQPIIHHIWRGYFDVCYGELGPLKAHPSSKACENVWKVASKLPPLMEIKKFPRLDLWPKSFKISPPNDDNIALYFFAEDARVEASLNKLLDDVIREDIAFKVVLDEAELLAFSSTVLPEGCQYFLGKCYLWGLFKRRKDLVDNSKNSEKEDVNCFDENAQAVSVNLSMQHSHSQAESCPSPNVITKDRQETSGFNHAAEQKFDDITENSIIIQEKYLEEGEIECDYENSYFVGRGGEVKKSDCLVSWVNNLPKEQIMAEQETTMSNNDGEVVDNQKNFGFSLNDEVIADHQLNLFPEKVEDMAITSRLGDSKIDLELGLGRSCCDQKLHHECMSSNGSPTDLFLGSAFFL</sequence>
<dbReference type="EMBL" id="CP136896">
    <property type="protein sequence ID" value="WOL15173.1"/>
    <property type="molecule type" value="Genomic_DNA"/>
</dbReference>
<feature type="compositionally biased region" description="Polar residues" evidence="6">
    <location>
        <begin position="124"/>
        <end position="140"/>
    </location>
</feature>
<feature type="region of interest" description="Disordered" evidence="6">
    <location>
        <begin position="124"/>
        <end position="149"/>
    </location>
</feature>
<feature type="compositionally biased region" description="Polar residues" evidence="6">
    <location>
        <begin position="215"/>
        <end position="235"/>
    </location>
</feature>
<evidence type="ECO:0000256" key="2">
    <source>
        <dbReference type="ARBA" id="ARBA00022771"/>
    </source>
</evidence>
<keyword evidence="4" id="KW-0805">Transcription regulation</keyword>
<dbReference type="Pfam" id="PF23121">
    <property type="entry name" value="SPOC_AIPP2"/>
    <property type="match status" value="1"/>
</dbReference>
<dbReference type="Proteomes" id="UP001327560">
    <property type="component" value="Chromosome 7"/>
</dbReference>
<evidence type="ECO:0000256" key="4">
    <source>
        <dbReference type="ARBA" id="ARBA00023015"/>
    </source>
</evidence>
<evidence type="ECO:0000259" key="7">
    <source>
        <dbReference type="Pfam" id="PF23121"/>
    </source>
</evidence>
<reference evidence="8 9" key="1">
    <citation type="submission" date="2023-10" db="EMBL/GenBank/DDBJ databases">
        <title>Chromosome-scale genome assembly provides insights into flower coloration mechanisms of Canna indica.</title>
        <authorList>
            <person name="Li C."/>
        </authorList>
    </citation>
    <scope>NUCLEOTIDE SEQUENCE [LARGE SCALE GENOMIC DNA]</scope>
    <source>
        <tissue evidence="8">Flower</tissue>
    </source>
</reference>
<dbReference type="GO" id="GO:0140566">
    <property type="term" value="F:histone reader activity"/>
    <property type="evidence" value="ECO:0007669"/>
    <property type="project" value="InterPro"/>
</dbReference>
<evidence type="ECO:0000256" key="6">
    <source>
        <dbReference type="SAM" id="MobiDB-lite"/>
    </source>
</evidence>
<evidence type="ECO:0000256" key="3">
    <source>
        <dbReference type="ARBA" id="ARBA00022833"/>
    </source>
</evidence>
<protein>
    <recommendedName>
        <fullName evidence="7">AIPP2-like SPOC-like domain-containing protein</fullName>
    </recommendedName>
</protein>
<dbReference type="InterPro" id="IPR011011">
    <property type="entry name" value="Znf_FYVE_PHD"/>
</dbReference>
<evidence type="ECO:0000313" key="8">
    <source>
        <dbReference type="EMBL" id="WOL15173.1"/>
    </source>
</evidence>
<dbReference type="PANTHER" id="PTHR33304:SF49">
    <property type="entry name" value="OS12G0161500 PROTEIN"/>
    <property type="match status" value="1"/>
</dbReference>
<accession>A0AAQ3KY60</accession>
<gene>
    <name evidence="8" type="ORF">Cni_G23954</name>
</gene>
<feature type="compositionally biased region" description="Polar residues" evidence="6">
    <location>
        <begin position="81"/>
        <end position="90"/>
    </location>
</feature>
<dbReference type="InterPro" id="IPR049914">
    <property type="entry name" value="PHD1-3/5-6"/>
</dbReference>
<dbReference type="GO" id="GO:0034244">
    <property type="term" value="P:negative regulation of transcription elongation by RNA polymerase II"/>
    <property type="evidence" value="ECO:0007669"/>
    <property type="project" value="InterPro"/>
</dbReference>
<dbReference type="SUPFAM" id="SSF57903">
    <property type="entry name" value="FYVE/PHD zinc finger"/>
    <property type="match status" value="1"/>
</dbReference>
<evidence type="ECO:0000256" key="1">
    <source>
        <dbReference type="ARBA" id="ARBA00022723"/>
    </source>
</evidence>
<feature type="region of interest" description="Disordered" evidence="6">
    <location>
        <begin position="211"/>
        <end position="240"/>
    </location>
</feature>
<keyword evidence="5" id="KW-0804">Transcription</keyword>
<evidence type="ECO:0000256" key="5">
    <source>
        <dbReference type="ARBA" id="ARBA00023163"/>
    </source>
</evidence>
<dbReference type="GO" id="GO:0008270">
    <property type="term" value="F:zinc ion binding"/>
    <property type="evidence" value="ECO:0007669"/>
    <property type="project" value="UniProtKB-KW"/>
</dbReference>
<keyword evidence="9" id="KW-1185">Reference proteome</keyword>
<organism evidence="8 9">
    <name type="scientific">Canna indica</name>
    <name type="common">Indian-shot</name>
    <dbReference type="NCBI Taxonomy" id="4628"/>
    <lineage>
        <taxon>Eukaryota</taxon>
        <taxon>Viridiplantae</taxon>
        <taxon>Streptophyta</taxon>
        <taxon>Embryophyta</taxon>
        <taxon>Tracheophyta</taxon>
        <taxon>Spermatophyta</taxon>
        <taxon>Magnoliopsida</taxon>
        <taxon>Liliopsida</taxon>
        <taxon>Zingiberales</taxon>
        <taxon>Cannaceae</taxon>
        <taxon>Canna</taxon>
    </lineage>
</organism>
<name>A0AAQ3KY60_9LILI</name>
<keyword evidence="3" id="KW-0862">Zinc</keyword>